<dbReference type="SUPFAM" id="SSF51735">
    <property type="entry name" value="NAD(P)-binding Rossmann-fold domains"/>
    <property type="match status" value="1"/>
</dbReference>
<keyword evidence="2" id="KW-1185">Reference proteome</keyword>
<proteinExistence type="predicted"/>
<dbReference type="EMBL" id="BLLF01000538">
    <property type="protein sequence ID" value="GFH12772.1"/>
    <property type="molecule type" value="Genomic_DNA"/>
</dbReference>
<dbReference type="Proteomes" id="UP000485058">
    <property type="component" value="Unassembled WGS sequence"/>
</dbReference>
<protein>
    <submittedName>
        <fullName evidence="1">Uncharacterized protein</fullName>
    </submittedName>
</protein>
<dbReference type="Gene3D" id="3.40.50.720">
    <property type="entry name" value="NAD(P)-binding Rossmann-like Domain"/>
    <property type="match status" value="1"/>
</dbReference>
<evidence type="ECO:0000313" key="2">
    <source>
        <dbReference type="Proteomes" id="UP000485058"/>
    </source>
</evidence>
<dbReference type="InterPro" id="IPR036291">
    <property type="entry name" value="NAD(P)-bd_dom_sf"/>
</dbReference>
<sequence length="60" mass="6290">MRDRAMSRLTVLTGGTSGLGLEVLKDVLSADPGARALVLCRNQARAFQMLNSASASADIL</sequence>
<comment type="caution">
    <text evidence="1">The sequence shown here is derived from an EMBL/GenBank/DDBJ whole genome shotgun (WGS) entry which is preliminary data.</text>
</comment>
<name>A0A699ZBC3_HAELA</name>
<gene>
    <name evidence="1" type="ORF">HaLaN_08521</name>
</gene>
<dbReference type="AlphaFoldDB" id="A0A699ZBC3"/>
<evidence type="ECO:0000313" key="1">
    <source>
        <dbReference type="EMBL" id="GFH12772.1"/>
    </source>
</evidence>
<organism evidence="1 2">
    <name type="scientific">Haematococcus lacustris</name>
    <name type="common">Green alga</name>
    <name type="synonym">Haematococcus pluvialis</name>
    <dbReference type="NCBI Taxonomy" id="44745"/>
    <lineage>
        <taxon>Eukaryota</taxon>
        <taxon>Viridiplantae</taxon>
        <taxon>Chlorophyta</taxon>
        <taxon>core chlorophytes</taxon>
        <taxon>Chlorophyceae</taxon>
        <taxon>CS clade</taxon>
        <taxon>Chlamydomonadales</taxon>
        <taxon>Haematococcaceae</taxon>
        <taxon>Haematococcus</taxon>
    </lineage>
</organism>
<accession>A0A699ZBC3</accession>
<reference evidence="1 2" key="1">
    <citation type="submission" date="2020-02" db="EMBL/GenBank/DDBJ databases">
        <title>Draft genome sequence of Haematococcus lacustris strain NIES-144.</title>
        <authorList>
            <person name="Morimoto D."/>
            <person name="Nakagawa S."/>
            <person name="Yoshida T."/>
            <person name="Sawayama S."/>
        </authorList>
    </citation>
    <scope>NUCLEOTIDE SEQUENCE [LARGE SCALE GENOMIC DNA]</scope>
    <source>
        <strain evidence="1 2">NIES-144</strain>
    </source>
</reference>